<dbReference type="SMART" id="SM00225">
    <property type="entry name" value="BTB"/>
    <property type="match status" value="1"/>
</dbReference>
<dbReference type="InterPro" id="IPR011333">
    <property type="entry name" value="SKP1/BTB/POZ_sf"/>
</dbReference>
<name>A0AAN8SHI6_POLSC</name>
<evidence type="ECO:0000313" key="15">
    <source>
        <dbReference type="EMBL" id="KAK6645022.1"/>
    </source>
</evidence>
<dbReference type="GO" id="GO:0016199">
    <property type="term" value="P:axon midline choice point recognition"/>
    <property type="evidence" value="ECO:0007669"/>
    <property type="project" value="UniProtKB-ARBA"/>
</dbReference>
<keyword evidence="6" id="KW-0862">Zinc</keyword>
<dbReference type="InterPro" id="IPR000210">
    <property type="entry name" value="BTB/POZ_dom"/>
</dbReference>
<feature type="compositionally biased region" description="Low complexity" evidence="12">
    <location>
        <begin position="327"/>
        <end position="336"/>
    </location>
</feature>
<keyword evidence="3" id="KW-0479">Metal-binding</keyword>
<organism evidence="15 17">
    <name type="scientific">Polyplax serrata</name>
    <name type="common">Common mouse louse</name>
    <dbReference type="NCBI Taxonomy" id="468196"/>
    <lineage>
        <taxon>Eukaryota</taxon>
        <taxon>Metazoa</taxon>
        <taxon>Ecdysozoa</taxon>
        <taxon>Arthropoda</taxon>
        <taxon>Hexapoda</taxon>
        <taxon>Insecta</taxon>
        <taxon>Pterygota</taxon>
        <taxon>Neoptera</taxon>
        <taxon>Paraneoptera</taxon>
        <taxon>Psocodea</taxon>
        <taxon>Troctomorpha</taxon>
        <taxon>Phthiraptera</taxon>
        <taxon>Anoplura</taxon>
        <taxon>Polyplacidae</taxon>
        <taxon>Polyplax</taxon>
    </lineage>
</organism>
<dbReference type="Proteomes" id="UP001359485">
    <property type="component" value="Unassembled WGS sequence"/>
</dbReference>
<keyword evidence="4" id="KW-0863">Zinc-finger</keyword>
<feature type="region of interest" description="Disordered" evidence="12">
    <location>
        <begin position="290"/>
        <end position="449"/>
    </location>
</feature>
<dbReference type="GO" id="GO:0006357">
    <property type="term" value="P:regulation of transcription by RNA polymerase II"/>
    <property type="evidence" value="ECO:0007669"/>
    <property type="project" value="TreeGrafter"/>
</dbReference>
<evidence type="ECO:0000256" key="9">
    <source>
        <dbReference type="ARBA" id="ARBA00023163"/>
    </source>
</evidence>
<dbReference type="AlphaFoldDB" id="A0AAN8SHI6"/>
<evidence type="ECO:0000256" key="10">
    <source>
        <dbReference type="ARBA" id="ARBA00023242"/>
    </source>
</evidence>
<feature type="compositionally biased region" description="Low complexity" evidence="12">
    <location>
        <begin position="63"/>
        <end position="75"/>
    </location>
</feature>
<dbReference type="EMBL" id="JAWJWF010000004">
    <property type="protein sequence ID" value="KAK6633710.1"/>
    <property type="molecule type" value="Genomic_DNA"/>
</dbReference>
<comment type="caution">
    <text evidence="15">The sequence shown here is derived from an EMBL/GenBank/DDBJ whole genome shotgun (WGS) entry which is preliminary data.</text>
</comment>
<keyword evidence="8" id="KW-0805">Transcription regulation</keyword>
<evidence type="ECO:0000256" key="1">
    <source>
        <dbReference type="ARBA" id="ARBA00004123"/>
    </source>
</evidence>
<evidence type="ECO:0000313" key="14">
    <source>
        <dbReference type="EMBL" id="KAK6633710.1"/>
    </source>
</evidence>
<feature type="region of interest" description="Disordered" evidence="12">
    <location>
        <begin position="63"/>
        <end position="114"/>
    </location>
</feature>
<keyword evidence="7" id="KW-0524">Neurogenesis</keyword>
<dbReference type="PANTHER" id="PTHR23110">
    <property type="entry name" value="BTB DOMAIN TRANSCRIPTION FACTOR"/>
    <property type="match status" value="1"/>
</dbReference>
<dbReference type="GO" id="GO:0045476">
    <property type="term" value="P:nurse cell apoptotic process"/>
    <property type="evidence" value="ECO:0007669"/>
    <property type="project" value="UniProtKB-ARBA"/>
</dbReference>
<dbReference type="GO" id="GO:0007526">
    <property type="term" value="P:larval somatic muscle development"/>
    <property type="evidence" value="ECO:0007669"/>
    <property type="project" value="UniProtKB-ARBA"/>
</dbReference>
<dbReference type="Proteomes" id="UP001372834">
    <property type="component" value="Unassembled WGS sequence"/>
</dbReference>
<dbReference type="PROSITE" id="PS50097">
    <property type="entry name" value="BTB"/>
    <property type="match status" value="1"/>
</dbReference>
<evidence type="ECO:0000256" key="6">
    <source>
        <dbReference type="ARBA" id="ARBA00022833"/>
    </source>
</evidence>
<keyword evidence="10" id="KW-0539">Nucleus</keyword>
<dbReference type="GO" id="GO:0003677">
    <property type="term" value="F:DNA binding"/>
    <property type="evidence" value="ECO:0007669"/>
    <property type="project" value="InterPro"/>
</dbReference>
<evidence type="ECO:0000256" key="3">
    <source>
        <dbReference type="ARBA" id="ARBA00022723"/>
    </source>
</evidence>
<keyword evidence="9" id="KW-0804">Transcription</keyword>
<evidence type="ECO:0000256" key="11">
    <source>
        <dbReference type="ARBA" id="ARBA00037382"/>
    </source>
</evidence>
<dbReference type="InterPro" id="IPR003656">
    <property type="entry name" value="Znf_BED"/>
</dbReference>
<keyword evidence="5" id="KW-0221">Differentiation</keyword>
<proteinExistence type="predicted"/>
<dbReference type="GO" id="GO:0045467">
    <property type="term" value="P:R7 cell development"/>
    <property type="evidence" value="ECO:0007669"/>
    <property type="project" value="UniProtKB-ARBA"/>
</dbReference>
<evidence type="ECO:0000259" key="13">
    <source>
        <dbReference type="PROSITE" id="PS50097"/>
    </source>
</evidence>
<dbReference type="PANTHER" id="PTHR23110:SF111">
    <property type="entry name" value="LONGITUDINALS LACKING PROTEIN, ISOFORMS F_I_K_T"/>
    <property type="match status" value="1"/>
</dbReference>
<dbReference type="InterPro" id="IPR051095">
    <property type="entry name" value="Dros_DevTransReg"/>
</dbReference>
<comment type="function">
    <text evidence="11">Putative transcription factor required for axon growth and guidance in the central and peripheral nervous systems. Repels CNS axons away from the midline by promoting the expression of the midline repellent sli and its receptor robo.</text>
</comment>
<dbReference type="GO" id="GO:0035167">
    <property type="term" value="P:larval lymph gland hemopoiesis"/>
    <property type="evidence" value="ECO:0007669"/>
    <property type="project" value="UniProtKB-ARBA"/>
</dbReference>
<evidence type="ECO:0000256" key="8">
    <source>
        <dbReference type="ARBA" id="ARBA00023015"/>
    </source>
</evidence>
<gene>
    <name evidence="15" type="ORF">RUM43_001298</name>
    <name evidence="14" type="ORF">RUM44_004317</name>
</gene>
<dbReference type="Pfam" id="PF02892">
    <property type="entry name" value="zf-BED"/>
    <property type="match status" value="1"/>
</dbReference>
<evidence type="ECO:0000256" key="12">
    <source>
        <dbReference type="SAM" id="MobiDB-lite"/>
    </source>
</evidence>
<evidence type="ECO:0000256" key="7">
    <source>
        <dbReference type="ARBA" id="ARBA00022902"/>
    </source>
</evidence>
<feature type="compositionally biased region" description="Basic and acidic residues" evidence="12">
    <location>
        <begin position="344"/>
        <end position="353"/>
    </location>
</feature>
<sequence>MDDKICEEVETPKPFEYRRMVSDVWEYCTRISDTLVQCNHCSKVMSFHGTTNIRVHVVPPANPLQQQTPQASPQSQPQPSPPPNLSQKKSGLPPLAPKPSGAKLPQSGGSSSATIKQLPKLLPKPQSPPEVCLRWNSYHSNMQNTFPSLLNNEQFVDVTLACDGRSIKCHKVMLSACSPYMEELLSSNPCQHPIIFLKDMKFWQLQALIDFMYRGEVNVTQDKLPSLLSAAEALQIKGLASPVNHSAPPKITQVQQMPSTQHDLSEEMDQVTYMRHLQLQTDIKNEYEDEYMQDTDESPPPTPKPKKRKTSHIVSHGASPGGGGQHNSNSNSNSNSKQQVLVKPKREKERHSEPSTSHQMTNSASQALQNQHGTEQRRKSENDNKMTDSENEYKNYSDDHMHSTTQDDELDLDEEHAQIILERYSSQNDDYSRGGDPDRDGDDNSTTSG</sequence>
<dbReference type="Pfam" id="PF00651">
    <property type="entry name" value="BTB"/>
    <property type="match status" value="1"/>
</dbReference>
<dbReference type="GO" id="GO:0007464">
    <property type="term" value="P:R3/R4 cell fate commitment"/>
    <property type="evidence" value="ECO:0007669"/>
    <property type="project" value="UniProtKB-ARBA"/>
</dbReference>
<dbReference type="SMART" id="SM00614">
    <property type="entry name" value="ZnF_BED"/>
    <property type="match status" value="1"/>
</dbReference>
<dbReference type="Gene3D" id="3.30.710.10">
    <property type="entry name" value="Potassium Channel Kv1.1, Chain A"/>
    <property type="match status" value="1"/>
</dbReference>
<dbReference type="CDD" id="cd18315">
    <property type="entry name" value="BTB_POZ_BAB-like"/>
    <property type="match status" value="1"/>
</dbReference>
<keyword evidence="16" id="KW-1185">Reference proteome</keyword>
<feature type="compositionally biased region" description="Basic and acidic residues" evidence="12">
    <location>
        <begin position="374"/>
        <end position="402"/>
    </location>
</feature>
<feature type="domain" description="BTB" evidence="13">
    <location>
        <begin position="156"/>
        <end position="221"/>
    </location>
</feature>
<dbReference type="GO" id="GO:0048813">
    <property type="term" value="P:dendrite morphogenesis"/>
    <property type="evidence" value="ECO:0007669"/>
    <property type="project" value="UniProtKB-ARBA"/>
</dbReference>
<feature type="compositionally biased region" description="Polar residues" evidence="12">
    <location>
        <begin position="354"/>
        <end position="373"/>
    </location>
</feature>
<evidence type="ECO:0000256" key="4">
    <source>
        <dbReference type="ARBA" id="ARBA00022771"/>
    </source>
</evidence>
<evidence type="ECO:0000256" key="5">
    <source>
        <dbReference type="ARBA" id="ARBA00022782"/>
    </source>
</evidence>
<protein>
    <recommendedName>
        <fullName evidence="13">BTB domain-containing protein</fullName>
    </recommendedName>
</protein>
<evidence type="ECO:0000256" key="2">
    <source>
        <dbReference type="ARBA" id="ARBA00022473"/>
    </source>
</evidence>
<evidence type="ECO:0000313" key="17">
    <source>
        <dbReference type="Proteomes" id="UP001372834"/>
    </source>
</evidence>
<dbReference type="GO" id="GO:0008406">
    <property type="term" value="P:gonad development"/>
    <property type="evidence" value="ECO:0007669"/>
    <property type="project" value="UniProtKB-ARBA"/>
</dbReference>
<dbReference type="EMBL" id="JAWJWE010000001">
    <property type="protein sequence ID" value="KAK6645022.1"/>
    <property type="molecule type" value="Genomic_DNA"/>
</dbReference>
<reference evidence="15 17" key="1">
    <citation type="submission" date="2023-10" db="EMBL/GenBank/DDBJ databases">
        <title>Genomes of two closely related lineages of the louse Polyplax serrata with different host specificities.</title>
        <authorList>
            <person name="Martinu J."/>
            <person name="Tarabai H."/>
            <person name="Stefka J."/>
            <person name="Hypsa V."/>
        </authorList>
    </citation>
    <scope>NUCLEOTIDE SEQUENCE [LARGE SCALE GENOMIC DNA]</scope>
    <source>
        <strain evidence="14">98ZLc_SE</strain>
        <strain evidence="15">HR10_N</strain>
    </source>
</reference>
<accession>A0AAN8SHI6</accession>
<keyword evidence="2" id="KW-0217">Developmental protein</keyword>
<dbReference type="SUPFAM" id="SSF54695">
    <property type="entry name" value="POZ domain"/>
    <property type="match status" value="1"/>
</dbReference>
<dbReference type="GO" id="GO:0005634">
    <property type="term" value="C:nucleus"/>
    <property type="evidence" value="ECO:0007669"/>
    <property type="project" value="UniProtKB-SubCell"/>
</dbReference>
<evidence type="ECO:0000313" key="16">
    <source>
        <dbReference type="Proteomes" id="UP001359485"/>
    </source>
</evidence>
<dbReference type="GO" id="GO:0008270">
    <property type="term" value="F:zinc ion binding"/>
    <property type="evidence" value="ECO:0007669"/>
    <property type="project" value="UniProtKB-KW"/>
</dbReference>
<comment type="subcellular location">
    <subcellularLocation>
        <location evidence="1">Nucleus</location>
    </subcellularLocation>
</comment>